<dbReference type="WBParaSite" id="ALUE_0000231201-mRNA-1">
    <property type="protein sequence ID" value="ALUE_0000231201-mRNA-1"/>
    <property type="gene ID" value="ALUE_0000231201"/>
</dbReference>
<keyword evidence="1" id="KW-1185">Reference proteome</keyword>
<sequence>MQLGKHQFVALSSTKRMQRKECSCNFFKFKTRDELRNKIFV</sequence>
<proteinExistence type="predicted"/>
<dbReference type="Proteomes" id="UP000036681">
    <property type="component" value="Unplaced"/>
</dbReference>
<evidence type="ECO:0000313" key="1">
    <source>
        <dbReference type="Proteomes" id="UP000036681"/>
    </source>
</evidence>
<accession>A0A0M3HLB7</accession>
<reference evidence="2" key="1">
    <citation type="submission" date="2017-02" db="UniProtKB">
        <authorList>
            <consortium name="WormBaseParasite"/>
        </authorList>
    </citation>
    <scope>IDENTIFICATION</scope>
</reference>
<evidence type="ECO:0000313" key="2">
    <source>
        <dbReference type="WBParaSite" id="ALUE_0000231201-mRNA-1"/>
    </source>
</evidence>
<organism evidence="1 2">
    <name type="scientific">Ascaris lumbricoides</name>
    <name type="common">Giant roundworm</name>
    <dbReference type="NCBI Taxonomy" id="6252"/>
    <lineage>
        <taxon>Eukaryota</taxon>
        <taxon>Metazoa</taxon>
        <taxon>Ecdysozoa</taxon>
        <taxon>Nematoda</taxon>
        <taxon>Chromadorea</taxon>
        <taxon>Rhabditida</taxon>
        <taxon>Spirurina</taxon>
        <taxon>Ascaridomorpha</taxon>
        <taxon>Ascaridoidea</taxon>
        <taxon>Ascarididae</taxon>
        <taxon>Ascaris</taxon>
    </lineage>
</organism>
<name>A0A0M3HLB7_ASCLU</name>
<dbReference type="AlphaFoldDB" id="A0A0M3HLB7"/>
<protein>
    <submittedName>
        <fullName evidence="2">Orphan protein</fullName>
    </submittedName>
</protein>